<dbReference type="Proteomes" id="UP001287356">
    <property type="component" value="Unassembled WGS sequence"/>
</dbReference>
<evidence type="ECO:0000313" key="2">
    <source>
        <dbReference type="Proteomes" id="UP001287356"/>
    </source>
</evidence>
<protein>
    <submittedName>
        <fullName evidence="1">Uncharacterized protein</fullName>
    </submittedName>
</protein>
<reference evidence="1" key="1">
    <citation type="journal article" date="2023" name="Mol. Phylogenet. Evol.">
        <title>Genome-scale phylogeny and comparative genomics of the fungal order Sordariales.</title>
        <authorList>
            <person name="Hensen N."/>
            <person name="Bonometti L."/>
            <person name="Westerberg I."/>
            <person name="Brannstrom I.O."/>
            <person name="Guillou S."/>
            <person name="Cros-Aarteil S."/>
            <person name="Calhoun S."/>
            <person name="Haridas S."/>
            <person name="Kuo A."/>
            <person name="Mondo S."/>
            <person name="Pangilinan J."/>
            <person name="Riley R."/>
            <person name="LaButti K."/>
            <person name="Andreopoulos B."/>
            <person name="Lipzen A."/>
            <person name="Chen C."/>
            <person name="Yan M."/>
            <person name="Daum C."/>
            <person name="Ng V."/>
            <person name="Clum A."/>
            <person name="Steindorff A."/>
            <person name="Ohm R.A."/>
            <person name="Martin F."/>
            <person name="Silar P."/>
            <person name="Natvig D.O."/>
            <person name="Lalanne C."/>
            <person name="Gautier V."/>
            <person name="Ament-Velasquez S.L."/>
            <person name="Kruys A."/>
            <person name="Hutchinson M.I."/>
            <person name="Powell A.J."/>
            <person name="Barry K."/>
            <person name="Miller A.N."/>
            <person name="Grigoriev I.V."/>
            <person name="Debuchy R."/>
            <person name="Gladieux P."/>
            <person name="Hiltunen Thoren M."/>
            <person name="Johannesson H."/>
        </authorList>
    </citation>
    <scope>NUCLEOTIDE SEQUENCE</scope>
    <source>
        <strain evidence="1">CBS 958.72</strain>
    </source>
</reference>
<comment type="caution">
    <text evidence="1">The sequence shown here is derived from an EMBL/GenBank/DDBJ whole genome shotgun (WGS) entry which is preliminary data.</text>
</comment>
<sequence>MNRMTLSFQHSVPTKAHISNAMSSGPTSGTPTAAALQSLRDELKGNIFRNLNGLFAKNLEWKSWSAVVQNKFQETQSAKIVSKVSAGISGIAHFDSLLRFQCQPLSNTGGTPRAAISLETSDLQSVAGSTQVFGEFHHDNTPLADDDDDILRFCDQAQQVQKKDKTGKSVARA</sequence>
<organism evidence="1 2">
    <name type="scientific">Lasiosphaeria ovina</name>
    <dbReference type="NCBI Taxonomy" id="92902"/>
    <lineage>
        <taxon>Eukaryota</taxon>
        <taxon>Fungi</taxon>
        <taxon>Dikarya</taxon>
        <taxon>Ascomycota</taxon>
        <taxon>Pezizomycotina</taxon>
        <taxon>Sordariomycetes</taxon>
        <taxon>Sordariomycetidae</taxon>
        <taxon>Sordariales</taxon>
        <taxon>Lasiosphaeriaceae</taxon>
        <taxon>Lasiosphaeria</taxon>
    </lineage>
</organism>
<reference evidence="1" key="2">
    <citation type="submission" date="2023-06" db="EMBL/GenBank/DDBJ databases">
        <authorList>
            <consortium name="Lawrence Berkeley National Laboratory"/>
            <person name="Haridas S."/>
            <person name="Hensen N."/>
            <person name="Bonometti L."/>
            <person name="Westerberg I."/>
            <person name="Brannstrom I.O."/>
            <person name="Guillou S."/>
            <person name="Cros-Aarteil S."/>
            <person name="Calhoun S."/>
            <person name="Kuo A."/>
            <person name="Mondo S."/>
            <person name="Pangilinan J."/>
            <person name="Riley R."/>
            <person name="Labutti K."/>
            <person name="Andreopoulos B."/>
            <person name="Lipzen A."/>
            <person name="Chen C."/>
            <person name="Yanf M."/>
            <person name="Daum C."/>
            <person name="Ng V."/>
            <person name="Clum A."/>
            <person name="Steindorff A."/>
            <person name="Ohm R."/>
            <person name="Martin F."/>
            <person name="Silar P."/>
            <person name="Natvig D."/>
            <person name="Lalanne C."/>
            <person name="Gautier V."/>
            <person name="Ament-Velasquez S.L."/>
            <person name="Kruys A."/>
            <person name="Hutchinson M.I."/>
            <person name="Powell A.J."/>
            <person name="Barry K."/>
            <person name="Miller A.N."/>
            <person name="Grigoriev I.V."/>
            <person name="Debuchy R."/>
            <person name="Gladieux P."/>
            <person name="Thoren M.H."/>
            <person name="Johannesson H."/>
        </authorList>
    </citation>
    <scope>NUCLEOTIDE SEQUENCE</scope>
    <source>
        <strain evidence="1">CBS 958.72</strain>
    </source>
</reference>
<accession>A0AAE0JZT1</accession>
<evidence type="ECO:0000313" key="1">
    <source>
        <dbReference type="EMBL" id="KAK3366691.1"/>
    </source>
</evidence>
<proteinExistence type="predicted"/>
<dbReference type="AlphaFoldDB" id="A0AAE0JZT1"/>
<dbReference type="EMBL" id="JAULSN010000007">
    <property type="protein sequence ID" value="KAK3366691.1"/>
    <property type="molecule type" value="Genomic_DNA"/>
</dbReference>
<name>A0AAE0JZT1_9PEZI</name>
<gene>
    <name evidence="1" type="ORF">B0T24DRAFT_708953</name>
</gene>
<keyword evidence="2" id="KW-1185">Reference proteome</keyword>